<proteinExistence type="predicted"/>
<keyword evidence="2" id="KW-0732">Signal</keyword>
<evidence type="ECO:0000256" key="1">
    <source>
        <dbReference type="SAM" id="MobiDB-lite"/>
    </source>
</evidence>
<protein>
    <recommendedName>
        <fullName evidence="4">DUF5640 domain-containing protein</fullName>
    </recommendedName>
</protein>
<geneLocation type="plasmid" evidence="3">
    <name>pAv-optrA</name>
</geneLocation>
<dbReference type="PROSITE" id="PS51257">
    <property type="entry name" value="PROKAR_LIPOPROTEIN"/>
    <property type="match status" value="1"/>
</dbReference>
<feature type="compositionally biased region" description="Basic and acidic residues" evidence="1">
    <location>
        <begin position="102"/>
        <end position="116"/>
    </location>
</feature>
<evidence type="ECO:0000256" key="2">
    <source>
        <dbReference type="SAM" id="SignalP"/>
    </source>
</evidence>
<dbReference type="RefSeq" id="WP_218673660.1">
    <property type="nucleotide sequence ID" value="NZ_MW364930.1"/>
</dbReference>
<keyword evidence="3" id="KW-0614">Plasmid</keyword>
<feature type="signal peptide" evidence="2">
    <location>
        <begin position="1"/>
        <end position="23"/>
    </location>
</feature>
<feature type="region of interest" description="Disordered" evidence="1">
    <location>
        <begin position="102"/>
        <end position="130"/>
    </location>
</feature>
<evidence type="ECO:0000313" key="3">
    <source>
        <dbReference type="EMBL" id="QWY91688.1"/>
    </source>
</evidence>
<reference evidence="3" key="1">
    <citation type="submission" date="2020-12" db="EMBL/GenBank/DDBJ databases">
        <authorList>
            <person name="Brenciani A."/>
            <person name="Morroni G."/>
            <person name="Fioriti S."/>
            <person name="Coccitto S.N."/>
            <person name="Cinthi M."/>
            <person name="Giovanetti E."/>
        </authorList>
    </citation>
    <scope>NUCLEOTIDE SEQUENCE</scope>
    <source>
        <plasmid evidence="3">pAv-optrA</plasmid>
    </source>
</reference>
<organism evidence="3">
    <name type="scientific">Aerococcus viridans</name>
    <dbReference type="NCBI Taxonomy" id="1377"/>
    <lineage>
        <taxon>Bacteria</taxon>
        <taxon>Bacillati</taxon>
        <taxon>Bacillota</taxon>
        <taxon>Bacilli</taxon>
        <taxon>Lactobacillales</taxon>
        <taxon>Aerococcaceae</taxon>
        <taxon>Aerococcus</taxon>
    </lineage>
</organism>
<dbReference type="EMBL" id="MW364930">
    <property type="protein sequence ID" value="QWY91688.1"/>
    <property type="molecule type" value="Genomic_DNA"/>
</dbReference>
<dbReference type="AlphaFoldDB" id="A0A8F3ERB4"/>
<name>A0A8F3ERB4_9LACT</name>
<accession>A0A8F3ERB4</accession>
<feature type="chain" id="PRO_5038468523" description="DUF5640 domain-containing protein" evidence="2">
    <location>
        <begin position="24"/>
        <end position="130"/>
    </location>
</feature>
<sequence>MKRIVGLLIVTISILFISGCSQANLADRLQENDWNVVSTKGDAYTASFSDTTVTTGIAGFTAGQQYTINEDNNELSFYKDNTNGEQEVASTYIVKEVEDSDELKLESANDETKEEYGDLTLSPIENETKQ</sequence>
<evidence type="ECO:0008006" key="4">
    <source>
        <dbReference type="Google" id="ProtNLM"/>
    </source>
</evidence>